<dbReference type="GO" id="GO:0006747">
    <property type="term" value="P:FAD biosynthetic process"/>
    <property type="evidence" value="ECO:0007669"/>
    <property type="project" value="TreeGrafter"/>
</dbReference>
<evidence type="ECO:0000256" key="10">
    <source>
        <dbReference type="ARBA" id="ARBA00031145"/>
    </source>
</evidence>
<dbReference type="SUPFAM" id="SSF52402">
    <property type="entry name" value="Adenine nucleotide alpha hydrolases-like"/>
    <property type="match status" value="2"/>
</dbReference>
<feature type="compositionally biased region" description="Polar residues" evidence="13">
    <location>
        <begin position="280"/>
        <end position="295"/>
    </location>
</feature>
<sequence>MSIEPQSLLNVLERAQKPDRLGSLVKEALVLIETVLSRLGEECVAMSFNGGKDCTVLLHIYAAVLYARHNNSCQSRLLPQPDSSIEIPSLPASSSFNKSTSSSSSSSSSFSLESLSTLIEGPTSNPPTLNNHSNQSPSTNHSTHHQPPSLTTSTLNYPPIRSIYITAPNPFPKLDEFVLSCTSKYNLDLYRFGGGMKLALEEWLNKGGKGCKSVLVGTRKGDPNDNVDVLAPTDPSWPQFLRVHPILHWTYADVWDFLLELKVPYCSLYDEGFTSLGSTTNTSPNPLLRNPNTKSGWDPAYKLKDASQERAGRH</sequence>
<keyword evidence="3" id="KW-0285">Flavoprotein</keyword>
<protein>
    <recommendedName>
        <fullName evidence="2">FAD synthase</fullName>
        <ecNumber evidence="2">2.7.7.2</ecNumber>
    </recommendedName>
    <alternativeName>
        <fullName evidence="10">FAD pyrophosphorylase</fullName>
    </alternativeName>
    <alternativeName>
        <fullName evidence="11">FMN adenylyltransferase</fullName>
    </alternativeName>
</protein>
<evidence type="ECO:0000256" key="4">
    <source>
        <dbReference type="ARBA" id="ARBA00022643"/>
    </source>
</evidence>
<dbReference type="RefSeq" id="XP_066072457.1">
    <property type="nucleotide sequence ID" value="XM_066216360.1"/>
</dbReference>
<dbReference type="EC" id="2.7.7.2" evidence="2"/>
<dbReference type="Pfam" id="PF01507">
    <property type="entry name" value="PAPS_reduct"/>
    <property type="match status" value="1"/>
</dbReference>
<evidence type="ECO:0000256" key="2">
    <source>
        <dbReference type="ARBA" id="ARBA00012393"/>
    </source>
</evidence>
<evidence type="ECO:0000256" key="8">
    <source>
        <dbReference type="ARBA" id="ARBA00022827"/>
    </source>
</evidence>
<dbReference type="AlphaFoldDB" id="A0AAX4JJV9"/>
<accession>A0AAX4JJV9</accession>
<dbReference type="GO" id="GO:0005524">
    <property type="term" value="F:ATP binding"/>
    <property type="evidence" value="ECO:0007669"/>
    <property type="project" value="UniProtKB-KW"/>
</dbReference>
<dbReference type="GeneID" id="91091232"/>
<feature type="compositionally biased region" description="Polar residues" evidence="13">
    <location>
        <begin position="122"/>
        <end position="152"/>
    </location>
</feature>
<evidence type="ECO:0000313" key="16">
    <source>
        <dbReference type="Proteomes" id="UP001355207"/>
    </source>
</evidence>
<dbReference type="EMBL" id="CP144098">
    <property type="protein sequence ID" value="WWC85694.1"/>
    <property type="molecule type" value="Genomic_DNA"/>
</dbReference>
<feature type="region of interest" description="Disordered" evidence="13">
    <location>
        <begin position="89"/>
        <end position="109"/>
    </location>
</feature>
<reference evidence="15 16" key="1">
    <citation type="submission" date="2024-01" db="EMBL/GenBank/DDBJ databases">
        <title>Comparative genomics of Cryptococcus and Kwoniella reveals pathogenesis evolution and contrasting modes of karyotype evolution via chromosome fusion or intercentromeric recombination.</title>
        <authorList>
            <person name="Coelho M.A."/>
            <person name="David-Palma M."/>
            <person name="Shea T."/>
            <person name="Bowers K."/>
            <person name="McGinley-Smith S."/>
            <person name="Mohammad A.W."/>
            <person name="Gnirke A."/>
            <person name="Yurkov A.M."/>
            <person name="Nowrousian M."/>
            <person name="Sun S."/>
            <person name="Cuomo C.A."/>
            <person name="Heitman J."/>
        </authorList>
    </citation>
    <scope>NUCLEOTIDE SEQUENCE [LARGE SCALE GENOMIC DNA]</scope>
    <source>
        <strain evidence="15 16">CBS 6074</strain>
    </source>
</reference>
<organism evidence="15 16">
    <name type="scientific">Kwoniella dendrophila CBS 6074</name>
    <dbReference type="NCBI Taxonomy" id="1295534"/>
    <lineage>
        <taxon>Eukaryota</taxon>
        <taxon>Fungi</taxon>
        <taxon>Dikarya</taxon>
        <taxon>Basidiomycota</taxon>
        <taxon>Agaricomycotina</taxon>
        <taxon>Tremellomycetes</taxon>
        <taxon>Tremellales</taxon>
        <taxon>Cryptococcaceae</taxon>
        <taxon>Kwoniella</taxon>
    </lineage>
</organism>
<feature type="compositionally biased region" description="Basic and acidic residues" evidence="13">
    <location>
        <begin position="301"/>
        <end position="314"/>
    </location>
</feature>
<keyword evidence="5" id="KW-0808">Transferase</keyword>
<comment type="pathway">
    <text evidence="1">Cofactor biosynthesis; FAD biosynthesis; FAD from FMN: step 1/1.</text>
</comment>
<keyword evidence="16" id="KW-1185">Reference proteome</keyword>
<dbReference type="InterPro" id="IPR002500">
    <property type="entry name" value="PAPS_reduct_dom"/>
</dbReference>
<evidence type="ECO:0000256" key="5">
    <source>
        <dbReference type="ARBA" id="ARBA00022679"/>
    </source>
</evidence>
<dbReference type="PANTHER" id="PTHR23293:SF9">
    <property type="entry name" value="FAD SYNTHASE"/>
    <property type="match status" value="1"/>
</dbReference>
<evidence type="ECO:0000256" key="1">
    <source>
        <dbReference type="ARBA" id="ARBA00004726"/>
    </source>
</evidence>
<dbReference type="Gene3D" id="3.40.50.620">
    <property type="entry name" value="HUPs"/>
    <property type="match status" value="2"/>
</dbReference>
<evidence type="ECO:0000256" key="12">
    <source>
        <dbReference type="ARBA" id="ARBA00049494"/>
    </source>
</evidence>
<evidence type="ECO:0000256" key="9">
    <source>
        <dbReference type="ARBA" id="ARBA00022840"/>
    </source>
</evidence>
<evidence type="ECO:0000256" key="7">
    <source>
        <dbReference type="ARBA" id="ARBA00022741"/>
    </source>
</evidence>
<keyword evidence="7" id="KW-0547">Nucleotide-binding</keyword>
<evidence type="ECO:0000256" key="13">
    <source>
        <dbReference type="SAM" id="MobiDB-lite"/>
    </source>
</evidence>
<evidence type="ECO:0000256" key="3">
    <source>
        <dbReference type="ARBA" id="ARBA00022630"/>
    </source>
</evidence>
<proteinExistence type="predicted"/>
<evidence type="ECO:0000259" key="14">
    <source>
        <dbReference type="Pfam" id="PF01507"/>
    </source>
</evidence>
<dbReference type="CDD" id="cd23948">
    <property type="entry name" value="FAD_synthase"/>
    <property type="match status" value="1"/>
</dbReference>
<feature type="region of interest" description="Disordered" evidence="13">
    <location>
        <begin position="280"/>
        <end position="314"/>
    </location>
</feature>
<feature type="domain" description="Phosphoadenosine phosphosulphate reductase" evidence="14">
    <location>
        <begin position="212"/>
        <end position="284"/>
    </location>
</feature>
<comment type="catalytic activity">
    <reaction evidence="12">
        <text>FMN + ATP + H(+) = FAD + diphosphate</text>
        <dbReference type="Rhea" id="RHEA:17237"/>
        <dbReference type="ChEBI" id="CHEBI:15378"/>
        <dbReference type="ChEBI" id="CHEBI:30616"/>
        <dbReference type="ChEBI" id="CHEBI:33019"/>
        <dbReference type="ChEBI" id="CHEBI:57692"/>
        <dbReference type="ChEBI" id="CHEBI:58210"/>
        <dbReference type="EC" id="2.7.7.2"/>
    </reaction>
</comment>
<dbReference type="Proteomes" id="UP001355207">
    <property type="component" value="Chromosome 1"/>
</dbReference>
<evidence type="ECO:0000313" key="15">
    <source>
        <dbReference type="EMBL" id="WWC85694.1"/>
    </source>
</evidence>
<keyword evidence="4" id="KW-0288">FMN</keyword>
<dbReference type="InterPro" id="IPR014729">
    <property type="entry name" value="Rossmann-like_a/b/a_fold"/>
</dbReference>
<feature type="region of interest" description="Disordered" evidence="13">
    <location>
        <begin position="121"/>
        <end position="152"/>
    </location>
</feature>
<dbReference type="PANTHER" id="PTHR23293">
    <property type="entry name" value="FAD SYNTHETASE-RELATED FMN ADENYLYLTRANSFERASE"/>
    <property type="match status" value="1"/>
</dbReference>
<feature type="compositionally biased region" description="Low complexity" evidence="13">
    <location>
        <begin position="93"/>
        <end position="109"/>
    </location>
</feature>
<keyword evidence="8" id="KW-0274">FAD</keyword>
<gene>
    <name evidence="15" type="ORF">L201_000560</name>
</gene>
<dbReference type="GO" id="GO:0003919">
    <property type="term" value="F:FMN adenylyltransferase activity"/>
    <property type="evidence" value="ECO:0007669"/>
    <property type="project" value="UniProtKB-EC"/>
</dbReference>
<evidence type="ECO:0000256" key="11">
    <source>
        <dbReference type="ARBA" id="ARBA00031871"/>
    </source>
</evidence>
<keyword evidence="9" id="KW-0067">ATP-binding</keyword>
<evidence type="ECO:0000256" key="6">
    <source>
        <dbReference type="ARBA" id="ARBA00022695"/>
    </source>
</evidence>
<keyword evidence="6" id="KW-0548">Nucleotidyltransferase</keyword>
<name>A0AAX4JJV9_9TREE</name>